<proteinExistence type="predicted"/>
<reference evidence="1 2" key="1">
    <citation type="journal article" date="2010" name="Stand. Genomic Sci.">
        <title>Complete genome sequence of Haliangium ochraceum type strain (SMP-2).</title>
        <authorList>
            <consortium name="US DOE Joint Genome Institute (JGI-PGF)"/>
            <person name="Ivanova N."/>
            <person name="Daum C."/>
            <person name="Lang E."/>
            <person name="Abt B."/>
            <person name="Kopitz M."/>
            <person name="Saunders E."/>
            <person name="Lapidus A."/>
            <person name="Lucas S."/>
            <person name="Glavina Del Rio T."/>
            <person name="Nolan M."/>
            <person name="Tice H."/>
            <person name="Copeland A."/>
            <person name="Cheng J.F."/>
            <person name="Chen F."/>
            <person name="Bruce D."/>
            <person name="Goodwin L."/>
            <person name="Pitluck S."/>
            <person name="Mavromatis K."/>
            <person name="Pati A."/>
            <person name="Mikhailova N."/>
            <person name="Chen A."/>
            <person name="Palaniappan K."/>
            <person name="Land M."/>
            <person name="Hauser L."/>
            <person name="Chang Y.J."/>
            <person name="Jeffries C.D."/>
            <person name="Detter J.C."/>
            <person name="Brettin T."/>
            <person name="Rohde M."/>
            <person name="Goker M."/>
            <person name="Bristow J."/>
            <person name="Markowitz V."/>
            <person name="Eisen J.A."/>
            <person name="Hugenholtz P."/>
            <person name="Kyrpides N.C."/>
            <person name="Klenk H.P."/>
        </authorList>
    </citation>
    <scope>NUCLEOTIDE SEQUENCE [LARGE SCALE GENOMIC DNA]</scope>
    <source>
        <strain evidence="2">DSM 14365 / CIP 107738 / JCM 11303 / AJ 13395 / SMP-2</strain>
    </source>
</reference>
<dbReference type="AlphaFoldDB" id="D0LRD4"/>
<organism evidence="1 2">
    <name type="scientific">Haliangium ochraceum (strain DSM 14365 / JCM 11303 / SMP-2)</name>
    <dbReference type="NCBI Taxonomy" id="502025"/>
    <lineage>
        <taxon>Bacteria</taxon>
        <taxon>Pseudomonadati</taxon>
        <taxon>Myxococcota</taxon>
        <taxon>Polyangia</taxon>
        <taxon>Haliangiales</taxon>
        <taxon>Kofleriaceae</taxon>
        <taxon>Haliangium</taxon>
    </lineage>
</organism>
<dbReference type="EMBL" id="CP001804">
    <property type="protein sequence ID" value="ACY17162.1"/>
    <property type="molecule type" value="Genomic_DNA"/>
</dbReference>
<keyword evidence="2" id="KW-1185">Reference proteome</keyword>
<protein>
    <submittedName>
        <fullName evidence="1">Uncharacterized protein</fullName>
    </submittedName>
</protein>
<dbReference type="KEGG" id="hoh:Hoch_4671"/>
<evidence type="ECO:0000313" key="2">
    <source>
        <dbReference type="Proteomes" id="UP000001880"/>
    </source>
</evidence>
<dbReference type="RefSeq" id="WP_012829760.1">
    <property type="nucleotide sequence ID" value="NC_013440.1"/>
</dbReference>
<evidence type="ECO:0000313" key="1">
    <source>
        <dbReference type="EMBL" id="ACY17162.1"/>
    </source>
</evidence>
<name>D0LRD4_HALO1</name>
<dbReference type="HOGENOM" id="CLU_2450509_0_0_7"/>
<gene>
    <name evidence="1" type="ordered locus">Hoch_4671</name>
</gene>
<accession>D0LRD4</accession>
<dbReference type="Proteomes" id="UP000001880">
    <property type="component" value="Chromosome"/>
</dbReference>
<sequence>MGEDTARAYEAYLQRFDAAFGECAFGEFVKHNGQLIQKMDYEAFAPVYLEYCEVVQQYESSISRGDTINDIVVRLLRDRASRLVLAAPH</sequence>